<comment type="catalytic activity">
    <reaction evidence="6 8">
        <text>UDP-alpha-D-glucose + 2 NAD(+) + H2O = UDP-alpha-D-glucuronate + 2 NADH + 3 H(+)</text>
        <dbReference type="Rhea" id="RHEA:23596"/>
        <dbReference type="ChEBI" id="CHEBI:15377"/>
        <dbReference type="ChEBI" id="CHEBI:15378"/>
        <dbReference type="ChEBI" id="CHEBI:57540"/>
        <dbReference type="ChEBI" id="CHEBI:57945"/>
        <dbReference type="ChEBI" id="CHEBI:58052"/>
        <dbReference type="ChEBI" id="CHEBI:58885"/>
        <dbReference type="EC" id="1.1.1.22"/>
    </reaction>
</comment>
<dbReference type="OrthoDB" id="5193947at2"/>
<feature type="binding site" evidence="11">
    <location>
        <position position="86"/>
    </location>
    <ligand>
        <name>NAD(+)</name>
        <dbReference type="ChEBI" id="CHEBI:57540"/>
    </ligand>
</feature>
<accession>A0A5J6Z608</accession>
<keyword evidence="5 8" id="KW-0520">NAD</keyword>
<dbReference type="FunFam" id="1.20.5.100:FF:000001">
    <property type="entry name" value="UDP-glucose 6-dehydrogenase"/>
    <property type="match status" value="1"/>
</dbReference>
<dbReference type="InterPro" id="IPR008927">
    <property type="entry name" value="6-PGluconate_DH-like_C_sf"/>
</dbReference>
<feature type="binding site" evidence="10">
    <location>
        <position position="351"/>
    </location>
    <ligand>
        <name>substrate</name>
    </ligand>
</feature>
<dbReference type="EC" id="1.1.1.22" evidence="3 8"/>
<keyword evidence="4 8" id="KW-0560">Oxidoreductase</keyword>
<dbReference type="InterPro" id="IPR014027">
    <property type="entry name" value="UDP-Glc/GDP-Man_DH_C"/>
</dbReference>
<evidence type="ECO:0000256" key="8">
    <source>
        <dbReference type="PIRNR" id="PIRNR000124"/>
    </source>
</evidence>
<dbReference type="GO" id="GO:0006065">
    <property type="term" value="P:UDP-glucuronate biosynthetic process"/>
    <property type="evidence" value="ECO:0007669"/>
    <property type="project" value="UniProtKB-UniPathway"/>
</dbReference>
<dbReference type="GO" id="GO:0051287">
    <property type="term" value="F:NAD binding"/>
    <property type="evidence" value="ECO:0007669"/>
    <property type="project" value="InterPro"/>
</dbReference>
<dbReference type="SUPFAM" id="SSF48179">
    <property type="entry name" value="6-phosphogluconate dehydrogenase C-terminal domain-like"/>
    <property type="match status" value="1"/>
</dbReference>
<evidence type="ECO:0000313" key="15">
    <source>
        <dbReference type="Proteomes" id="UP000326711"/>
    </source>
</evidence>
<comment type="pathway">
    <text evidence="1">Nucleotide-sugar biosynthesis; UDP-alpha-D-glucuronate biosynthesis; UDP-alpha-D-glucuronate from UDP-alpha-D-glucose: step 1/1.</text>
</comment>
<dbReference type="Pfam" id="PF03720">
    <property type="entry name" value="UDPG_MGDP_dh_C"/>
    <property type="match status" value="1"/>
</dbReference>
<feature type="compositionally biased region" description="Basic and acidic residues" evidence="12">
    <location>
        <begin position="148"/>
        <end position="157"/>
    </location>
</feature>
<reference evidence="15" key="1">
    <citation type="submission" date="2019-10" db="EMBL/GenBank/DDBJ databases">
        <title>Complete genome sequence of Corynebacterium urogenitalis DSM 108747, isolated from the genital tract of a cow.</title>
        <authorList>
            <person name="Ruckert C."/>
            <person name="Ballas P."/>
            <person name="Wagener K."/>
            <person name="Drillich M."/>
            <person name="Kaempfer P."/>
            <person name="Busse H.-J."/>
            <person name="Ehling-Schulz M."/>
        </authorList>
    </citation>
    <scope>NUCLEOTIDE SEQUENCE [LARGE SCALE GENOMIC DNA]</scope>
    <source>
        <strain evidence="15">LMM 1652</strain>
    </source>
</reference>
<dbReference type="GO" id="GO:0000271">
    <property type="term" value="P:polysaccharide biosynthetic process"/>
    <property type="evidence" value="ECO:0007669"/>
    <property type="project" value="InterPro"/>
</dbReference>
<evidence type="ECO:0000256" key="12">
    <source>
        <dbReference type="SAM" id="MobiDB-lite"/>
    </source>
</evidence>
<evidence type="ECO:0000256" key="3">
    <source>
        <dbReference type="ARBA" id="ARBA00012954"/>
    </source>
</evidence>
<dbReference type="PANTHER" id="PTHR43750">
    <property type="entry name" value="UDP-GLUCOSE 6-DEHYDROGENASE TUAD"/>
    <property type="match status" value="1"/>
</dbReference>
<comment type="similarity">
    <text evidence="2 8">Belongs to the UDP-glucose/GDP-mannose dehydrogenase family.</text>
</comment>
<evidence type="ECO:0000256" key="4">
    <source>
        <dbReference type="ARBA" id="ARBA00023002"/>
    </source>
</evidence>
<gene>
    <name evidence="14" type="primary">tuaD</name>
    <name evidence="14" type="ORF">CUROG_01210</name>
</gene>
<dbReference type="InterPro" id="IPR001732">
    <property type="entry name" value="UDP-Glc/GDP-Man_DH_N"/>
</dbReference>
<dbReference type="EMBL" id="CP045032">
    <property type="protein sequence ID" value="QFQ01642.1"/>
    <property type="molecule type" value="Genomic_DNA"/>
</dbReference>
<keyword evidence="15" id="KW-1185">Reference proteome</keyword>
<dbReference type="Pfam" id="PF00984">
    <property type="entry name" value="UDPG_MGDP_dh"/>
    <property type="match status" value="1"/>
</dbReference>
<dbReference type="PIRSF" id="PIRSF500134">
    <property type="entry name" value="UDPglc_DH_bac"/>
    <property type="match status" value="1"/>
</dbReference>
<dbReference type="InterPro" id="IPR017476">
    <property type="entry name" value="UDP-Glc/GDP-Man"/>
</dbReference>
<dbReference type="AlphaFoldDB" id="A0A5J6Z608"/>
<comment type="function">
    <text evidence="7">Catalyzes the conversion of UDP-glucose into UDP-glucuronate, one of the precursors of teichuronic acid.</text>
</comment>
<dbReference type="RefSeq" id="WP_151902115.1">
    <property type="nucleotide sequence ID" value="NZ_CP045032.1"/>
</dbReference>
<feature type="binding site" evidence="11">
    <location>
        <position position="35"/>
    </location>
    <ligand>
        <name>NAD(+)</name>
        <dbReference type="ChEBI" id="CHEBI:57540"/>
    </ligand>
</feature>
<feature type="binding site" evidence="10">
    <location>
        <position position="285"/>
    </location>
    <ligand>
        <name>substrate</name>
    </ligand>
</feature>
<feature type="binding site" evidence="10">
    <location>
        <position position="232"/>
    </location>
    <ligand>
        <name>substrate</name>
    </ligand>
</feature>
<evidence type="ECO:0000256" key="6">
    <source>
        <dbReference type="ARBA" id="ARBA00047473"/>
    </source>
</evidence>
<dbReference type="InterPro" id="IPR028357">
    <property type="entry name" value="UDPglc_DH_bac"/>
</dbReference>
<feature type="binding site" evidence="11">
    <location>
        <position position="122"/>
    </location>
    <ligand>
        <name>NAD(+)</name>
        <dbReference type="ChEBI" id="CHEBI:57540"/>
    </ligand>
</feature>
<dbReference type="SUPFAM" id="SSF52413">
    <property type="entry name" value="UDP-glucose/GDP-mannose dehydrogenase C-terminal domain"/>
    <property type="match status" value="1"/>
</dbReference>
<dbReference type="InterPro" id="IPR036220">
    <property type="entry name" value="UDP-Glc/GDP-Man_DH_C_sf"/>
</dbReference>
<feature type="active site" description="Nucleophile" evidence="9">
    <location>
        <position position="288"/>
    </location>
</feature>
<evidence type="ECO:0000313" key="14">
    <source>
        <dbReference type="EMBL" id="QFQ01642.1"/>
    </source>
</evidence>
<dbReference type="Proteomes" id="UP000326711">
    <property type="component" value="Chromosome"/>
</dbReference>
<evidence type="ECO:0000256" key="11">
    <source>
        <dbReference type="PIRSR" id="PIRSR500134-3"/>
    </source>
</evidence>
<dbReference type="Gene3D" id="3.40.50.720">
    <property type="entry name" value="NAD(P)-binding Rossmann-like Domain"/>
    <property type="match status" value="2"/>
</dbReference>
<evidence type="ECO:0000256" key="2">
    <source>
        <dbReference type="ARBA" id="ARBA00006601"/>
    </source>
</evidence>
<evidence type="ECO:0000256" key="7">
    <source>
        <dbReference type="ARBA" id="ARBA00053241"/>
    </source>
</evidence>
<evidence type="ECO:0000256" key="10">
    <source>
        <dbReference type="PIRSR" id="PIRSR500134-2"/>
    </source>
</evidence>
<evidence type="ECO:0000259" key="13">
    <source>
        <dbReference type="SMART" id="SM00984"/>
    </source>
</evidence>
<proteinExistence type="inferred from homology"/>
<dbReference type="SUPFAM" id="SSF51735">
    <property type="entry name" value="NAD(P)-binding Rossmann-fold domains"/>
    <property type="match status" value="1"/>
</dbReference>
<dbReference type="UniPathway" id="UPA00038">
    <property type="reaction ID" value="UER00491"/>
</dbReference>
<feature type="region of interest" description="Disordered" evidence="12">
    <location>
        <begin position="142"/>
        <end position="164"/>
    </location>
</feature>
<dbReference type="KEGG" id="cuo:CUROG_01210"/>
<feature type="domain" description="UDP-glucose/GDP-mannose dehydrogenase C-terminal" evidence="13">
    <location>
        <begin position="344"/>
        <end position="458"/>
    </location>
</feature>
<organism evidence="14 15">
    <name type="scientific">Corynebacterium urogenitale</name>
    <dbReference type="NCBI Taxonomy" id="2487892"/>
    <lineage>
        <taxon>Bacteria</taxon>
        <taxon>Bacillati</taxon>
        <taxon>Actinomycetota</taxon>
        <taxon>Actinomycetes</taxon>
        <taxon>Mycobacteriales</taxon>
        <taxon>Corynebacteriaceae</taxon>
        <taxon>Corynebacterium</taxon>
    </lineage>
</organism>
<evidence type="ECO:0000256" key="5">
    <source>
        <dbReference type="ARBA" id="ARBA00023027"/>
    </source>
</evidence>
<sequence length="474" mass="50689">MRMTVFGTGYLGATHAACMAELGHEVLGVDVDEAKIKSLTEGRVPFFEPGLPEILERNLANGRLRFTTDYGEAAQFATTHFVGVGTPQRKNSYAADTTYVEAVIRDLAPLVEGRHTVLGKSTVPVGTAQRLQAVADDLVASNSSDKVSGADDAHGDSAGEQGEGTSLEIAWNPEFLREGHAVKDTLQPDRIVLGVREKDSRAEEIAREIYADALQADTPFLVVDLPTAELVKVSANAFLATKISFINAVSEICETVGADVTALADAIGHDERIGRKFLGAGLGFGGGCLPKDIRAFMARAGELGADQAMSFLREVDAINMRRREKMVELARQHLGGSVLGHNITVLGAAFKPNSDDVRDSPALNVAGSLSLGGANVTVYDPEAMDNAQRVFPTLTYASSVQEALDGAELVLVATEWQEFRDLDPAAVYDLVAKDVMADSVTGEQRRPVIIDGRNCLNHEAWQAAGWTVRALGRG</sequence>
<dbReference type="PIRSF" id="PIRSF000124">
    <property type="entry name" value="UDPglc_GDPman_dh"/>
    <property type="match status" value="1"/>
</dbReference>
<dbReference type="PANTHER" id="PTHR43750:SF3">
    <property type="entry name" value="UDP-GLUCOSE 6-DEHYDROGENASE TUAD"/>
    <property type="match status" value="1"/>
</dbReference>
<dbReference type="Gene3D" id="1.20.5.100">
    <property type="entry name" value="Cytochrome c1, transmembrane anchor, C-terminal"/>
    <property type="match status" value="1"/>
</dbReference>
<protein>
    <recommendedName>
        <fullName evidence="3 8">UDP-glucose 6-dehydrogenase</fullName>
        <ecNumber evidence="3 8">1.1.1.22</ecNumber>
    </recommendedName>
</protein>
<feature type="binding site" evidence="11">
    <location>
        <position position="291"/>
    </location>
    <ligand>
        <name>NAD(+)</name>
        <dbReference type="ChEBI" id="CHEBI:57540"/>
    </ligand>
</feature>
<dbReference type="InterPro" id="IPR014026">
    <property type="entry name" value="UDP-Glc/GDP-Man_DH_dimer"/>
</dbReference>
<dbReference type="NCBIfam" id="TIGR03026">
    <property type="entry name" value="NDP-sugDHase"/>
    <property type="match status" value="1"/>
</dbReference>
<evidence type="ECO:0000256" key="9">
    <source>
        <dbReference type="PIRSR" id="PIRSR500134-1"/>
    </source>
</evidence>
<feature type="binding site" evidence="11">
    <location>
        <position position="178"/>
    </location>
    <ligand>
        <name>NAD(+)</name>
        <dbReference type="ChEBI" id="CHEBI:57540"/>
    </ligand>
</feature>
<dbReference type="Pfam" id="PF03721">
    <property type="entry name" value="UDPG_MGDP_dh_N"/>
    <property type="match status" value="1"/>
</dbReference>
<dbReference type="InterPro" id="IPR036291">
    <property type="entry name" value="NAD(P)-bd_dom_sf"/>
</dbReference>
<feature type="binding site" evidence="11">
    <location>
        <position position="30"/>
    </location>
    <ligand>
        <name>NAD(+)</name>
        <dbReference type="ChEBI" id="CHEBI:57540"/>
    </ligand>
</feature>
<name>A0A5J6Z608_9CORY</name>
<feature type="binding site" evidence="10">
    <location>
        <begin position="175"/>
        <end position="178"/>
    </location>
    <ligand>
        <name>substrate</name>
    </ligand>
</feature>
<evidence type="ECO:0000256" key="1">
    <source>
        <dbReference type="ARBA" id="ARBA00004701"/>
    </source>
</evidence>
<dbReference type="GO" id="GO:0003979">
    <property type="term" value="F:UDP-glucose 6-dehydrogenase activity"/>
    <property type="evidence" value="ECO:0007669"/>
    <property type="project" value="UniProtKB-EC"/>
</dbReference>
<feature type="binding site" evidence="10">
    <location>
        <begin position="277"/>
        <end position="281"/>
    </location>
    <ligand>
        <name>substrate</name>
    </ligand>
</feature>
<dbReference type="SMART" id="SM00984">
    <property type="entry name" value="UDPG_MGDP_dh_C"/>
    <property type="match status" value="1"/>
</dbReference>
<feature type="binding site" evidence="11">
    <location>
        <position position="358"/>
    </location>
    <ligand>
        <name>NAD(+)</name>
        <dbReference type="ChEBI" id="CHEBI:57540"/>
    </ligand>
</feature>